<evidence type="ECO:0000256" key="2">
    <source>
        <dbReference type="ARBA" id="ARBA00006577"/>
    </source>
</evidence>
<reference evidence="11" key="1">
    <citation type="submission" date="2022-12" db="EMBL/GenBank/DDBJ databases">
        <title>Draft genome assemblies for two species of Escallonia (Escalloniales).</title>
        <authorList>
            <person name="Chanderbali A."/>
            <person name="Dervinis C."/>
            <person name="Anghel I."/>
            <person name="Soltis D."/>
            <person name="Soltis P."/>
            <person name="Zapata F."/>
        </authorList>
    </citation>
    <scope>NUCLEOTIDE SEQUENCE</scope>
    <source>
        <strain evidence="11">UCBG92.1500</strain>
        <tissue evidence="11">Leaf</tissue>
    </source>
</reference>
<evidence type="ECO:0000256" key="9">
    <source>
        <dbReference type="PROSITE-ProRule" id="PRU00339"/>
    </source>
</evidence>
<evidence type="ECO:0000259" key="10">
    <source>
        <dbReference type="PROSITE" id="PS50059"/>
    </source>
</evidence>
<dbReference type="SUPFAM" id="SSF54534">
    <property type="entry name" value="FKBP-like"/>
    <property type="match status" value="1"/>
</dbReference>
<evidence type="ECO:0000256" key="8">
    <source>
        <dbReference type="PROSITE-ProRule" id="PRU00277"/>
    </source>
</evidence>
<dbReference type="SMART" id="SM00028">
    <property type="entry name" value="TPR"/>
    <property type="match status" value="3"/>
</dbReference>
<sequence>SFHFFVEQVIAGLDRAATTMKRGEQAILTIAPDYGFGNTEVKRDLAIVPPFATLLYEVEILDFIKEKAPWEMTTDERIAAAGVKKEEGNMLFNNGKYQRAGKKYDKAGDYVGEDAPFRDDDQKLVKSLRVACWLNGAACSLKLNDFQGAIKLCSKVLDVEFYNVKALYRRAQAYMETADLHLAEIDIREALETDPKNREVKLIQKNLKQLQAESNKRDAKLYTNMFARTPKDFSVATK</sequence>
<evidence type="ECO:0000313" key="11">
    <source>
        <dbReference type="EMBL" id="KAK2986155.1"/>
    </source>
</evidence>
<gene>
    <name evidence="11" type="ORF">RJ640_019561</name>
</gene>
<dbReference type="Gene3D" id="1.25.40.10">
    <property type="entry name" value="Tetratricopeptide repeat domain"/>
    <property type="match status" value="1"/>
</dbReference>
<dbReference type="InterPro" id="IPR001179">
    <property type="entry name" value="PPIase_FKBP_dom"/>
</dbReference>
<dbReference type="GO" id="GO:0003755">
    <property type="term" value="F:peptidyl-prolyl cis-trans isomerase activity"/>
    <property type="evidence" value="ECO:0007669"/>
    <property type="project" value="UniProtKB-KW"/>
</dbReference>
<dbReference type="FunFam" id="1.25.40.10:FF:000008">
    <property type="entry name" value="Peptidylprolyl isomerase"/>
    <property type="match status" value="1"/>
</dbReference>
<keyword evidence="7 8" id="KW-0413">Isomerase</keyword>
<dbReference type="InterPro" id="IPR011990">
    <property type="entry name" value="TPR-like_helical_dom_sf"/>
</dbReference>
<dbReference type="EMBL" id="JAVXUO010001086">
    <property type="protein sequence ID" value="KAK2986155.1"/>
    <property type="molecule type" value="Genomic_DNA"/>
</dbReference>
<proteinExistence type="inferred from homology"/>
<evidence type="ECO:0000256" key="6">
    <source>
        <dbReference type="ARBA" id="ARBA00023110"/>
    </source>
</evidence>
<dbReference type="AlphaFoldDB" id="A0AA88SBY6"/>
<feature type="repeat" description="TPR" evidence="9">
    <location>
        <begin position="164"/>
        <end position="197"/>
    </location>
</feature>
<keyword evidence="6 8" id="KW-0697">Rotamase</keyword>
<evidence type="ECO:0000313" key="12">
    <source>
        <dbReference type="Proteomes" id="UP001187471"/>
    </source>
</evidence>
<dbReference type="PANTHER" id="PTHR46512">
    <property type="entry name" value="PEPTIDYLPROLYL ISOMERASE"/>
    <property type="match status" value="1"/>
</dbReference>
<evidence type="ECO:0000256" key="5">
    <source>
        <dbReference type="ARBA" id="ARBA00022803"/>
    </source>
</evidence>
<dbReference type="InterPro" id="IPR050754">
    <property type="entry name" value="FKBP4/5/8-like"/>
</dbReference>
<dbReference type="Gene3D" id="3.10.50.40">
    <property type="match status" value="1"/>
</dbReference>
<comment type="similarity">
    <text evidence="2">Belongs to the FKBP-type PPIase family.</text>
</comment>
<evidence type="ECO:0000256" key="4">
    <source>
        <dbReference type="ARBA" id="ARBA00022737"/>
    </source>
</evidence>
<keyword evidence="4" id="KW-0677">Repeat</keyword>
<accession>A0AA88SBY6</accession>
<organism evidence="11 12">
    <name type="scientific">Escallonia rubra</name>
    <dbReference type="NCBI Taxonomy" id="112253"/>
    <lineage>
        <taxon>Eukaryota</taxon>
        <taxon>Viridiplantae</taxon>
        <taxon>Streptophyta</taxon>
        <taxon>Embryophyta</taxon>
        <taxon>Tracheophyta</taxon>
        <taxon>Spermatophyta</taxon>
        <taxon>Magnoliopsida</taxon>
        <taxon>eudicotyledons</taxon>
        <taxon>Gunneridae</taxon>
        <taxon>Pentapetalae</taxon>
        <taxon>asterids</taxon>
        <taxon>campanulids</taxon>
        <taxon>Escalloniales</taxon>
        <taxon>Escalloniaceae</taxon>
        <taxon>Escallonia</taxon>
    </lineage>
</organism>
<protein>
    <recommendedName>
        <fullName evidence="3 8">peptidylprolyl isomerase</fullName>
        <ecNumber evidence="3 8">5.2.1.8</ecNumber>
    </recommendedName>
</protein>
<evidence type="ECO:0000256" key="1">
    <source>
        <dbReference type="ARBA" id="ARBA00000971"/>
    </source>
</evidence>
<dbReference type="InterPro" id="IPR019734">
    <property type="entry name" value="TPR_rpt"/>
</dbReference>
<dbReference type="PROSITE" id="PS50059">
    <property type="entry name" value="FKBP_PPIASE"/>
    <property type="match status" value="1"/>
</dbReference>
<name>A0AA88SBY6_9ASTE</name>
<dbReference type="PANTHER" id="PTHR46512:SF9">
    <property type="entry name" value="PEPTIDYLPROLYL ISOMERASE"/>
    <property type="match status" value="1"/>
</dbReference>
<comment type="catalytic activity">
    <reaction evidence="1 8">
        <text>[protein]-peptidylproline (omega=180) = [protein]-peptidylproline (omega=0)</text>
        <dbReference type="Rhea" id="RHEA:16237"/>
        <dbReference type="Rhea" id="RHEA-COMP:10747"/>
        <dbReference type="Rhea" id="RHEA-COMP:10748"/>
        <dbReference type="ChEBI" id="CHEBI:83833"/>
        <dbReference type="ChEBI" id="CHEBI:83834"/>
        <dbReference type="EC" id="5.2.1.8"/>
    </reaction>
</comment>
<dbReference type="Pfam" id="PF00254">
    <property type="entry name" value="FKBP_C"/>
    <property type="match status" value="1"/>
</dbReference>
<feature type="non-terminal residue" evidence="11">
    <location>
        <position position="238"/>
    </location>
</feature>
<keyword evidence="12" id="KW-1185">Reference proteome</keyword>
<dbReference type="EC" id="5.2.1.8" evidence="3 8"/>
<feature type="non-terminal residue" evidence="11">
    <location>
        <position position="1"/>
    </location>
</feature>
<keyword evidence="5 9" id="KW-0802">TPR repeat</keyword>
<dbReference type="Proteomes" id="UP001187471">
    <property type="component" value="Unassembled WGS sequence"/>
</dbReference>
<evidence type="ECO:0000256" key="7">
    <source>
        <dbReference type="ARBA" id="ARBA00023235"/>
    </source>
</evidence>
<dbReference type="InterPro" id="IPR046357">
    <property type="entry name" value="PPIase_dom_sf"/>
</dbReference>
<comment type="caution">
    <text evidence="11">The sequence shown here is derived from an EMBL/GenBank/DDBJ whole genome shotgun (WGS) entry which is preliminary data.</text>
</comment>
<evidence type="ECO:0000256" key="3">
    <source>
        <dbReference type="ARBA" id="ARBA00013194"/>
    </source>
</evidence>
<dbReference type="SUPFAM" id="SSF48452">
    <property type="entry name" value="TPR-like"/>
    <property type="match status" value="1"/>
</dbReference>
<dbReference type="PROSITE" id="PS50005">
    <property type="entry name" value="TPR"/>
    <property type="match status" value="1"/>
</dbReference>
<feature type="domain" description="PPIase FKBP-type" evidence="10">
    <location>
        <begin position="1"/>
        <end position="64"/>
    </location>
</feature>